<dbReference type="PANTHER" id="PTHR31885:SF6">
    <property type="entry name" value="GH04784P"/>
    <property type="match status" value="1"/>
</dbReference>
<evidence type="ECO:0000256" key="4">
    <source>
        <dbReference type="ARBA" id="ARBA00022989"/>
    </source>
</evidence>
<evidence type="ECO:0000313" key="7">
    <source>
        <dbReference type="EMBL" id="QAY67600.1"/>
    </source>
</evidence>
<keyword evidence="4 6" id="KW-1133">Transmembrane helix</keyword>
<dbReference type="AlphaFoldDB" id="A0A4P6EW83"/>
<organism evidence="7 8">
    <name type="scientific">Paenibacillus protaetiae</name>
    <dbReference type="NCBI Taxonomy" id="2509456"/>
    <lineage>
        <taxon>Bacteria</taxon>
        <taxon>Bacillati</taxon>
        <taxon>Bacillota</taxon>
        <taxon>Bacilli</taxon>
        <taxon>Bacillales</taxon>
        <taxon>Paenibacillaceae</taxon>
        <taxon>Paenibacillus</taxon>
    </lineage>
</organism>
<keyword evidence="8" id="KW-1185">Reference proteome</keyword>
<dbReference type="GO" id="GO:0016787">
    <property type="term" value="F:hydrolase activity"/>
    <property type="evidence" value="ECO:0007669"/>
    <property type="project" value="TreeGrafter"/>
</dbReference>
<feature type="transmembrane region" description="Helical" evidence="6">
    <location>
        <begin position="190"/>
        <end position="211"/>
    </location>
</feature>
<evidence type="ECO:0000256" key="5">
    <source>
        <dbReference type="ARBA" id="ARBA00023136"/>
    </source>
</evidence>
<feature type="transmembrane region" description="Helical" evidence="6">
    <location>
        <begin position="31"/>
        <end position="49"/>
    </location>
</feature>
<dbReference type="GO" id="GO:0016020">
    <property type="term" value="C:membrane"/>
    <property type="evidence" value="ECO:0007669"/>
    <property type="project" value="UniProtKB-SubCell"/>
</dbReference>
<name>A0A4P6EW83_9BACL</name>
<dbReference type="EMBL" id="CP035492">
    <property type="protein sequence ID" value="QAY67600.1"/>
    <property type="molecule type" value="Genomic_DNA"/>
</dbReference>
<sequence length="231" mass="24751">MALLFRKWLFALIIATGLIHLVTLSADSEPLHWVFKLAPMLLIIAFAAGKSGGSRLYATLIVAGLVFGIAGDACLLMDGDSWFTAGLGSFLTGHVLYAAAMLPRLKRSWLLALSVVPIAAYSSWMAVRFHESLMNDSTQSGLWLPVLVYVIVLSLMCWLALMTGNGYAAAGAVLFVASDSILAWNKFVHAFSAAGFCIMLTYFAAQLLIACSIGSGGKRRRTAAGRAQLRG</sequence>
<feature type="transmembrane region" description="Helical" evidence="6">
    <location>
        <begin position="7"/>
        <end position="25"/>
    </location>
</feature>
<reference evidence="7 8" key="1">
    <citation type="submission" date="2019-01" db="EMBL/GenBank/DDBJ databases">
        <title>Genome sequencing of strain FW100M-2.</title>
        <authorList>
            <person name="Heo J."/>
            <person name="Kim S.-J."/>
            <person name="Kim J.-S."/>
            <person name="Hong S.-B."/>
            <person name="Kwon S.-W."/>
        </authorList>
    </citation>
    <scope>NUCLEOTIDE SEQUENCE [LARGE SCALE GENOMIC DNA]</scope>
    <source>
        <strain evidence="7 8">FW100M-2</strain>
    </source>
</reference>
<dbReference type="OrthoDB" id="5592477at2"/>
<feature type="transmembrane region" description="Helical" evidence="6">
    <location>
        <begin position="109"/>
        <end position="130"/>
    </location>
</feature>
<dbReference type="Proteomes" id="UP000293568">
    <property type="component" value="Chromosome"/>
</dbReference>
<gene>
    <name evidence="7" type="ORF">ET464_15630</name>
</gene>
<dbReference type="InterPro" id="IPR012506">
    <property type="entry name" value="TMEM86B-like"/>
</dbReference>
<keyword evidence="3 6" id="KW-0812">Transmembrane</keyword>
<protein>
    <submittedName>
        <fullName evidence="7">Lysoplasmalogenase</fullName>
    </submittedName>
</protein>
<evidence type="ECO:0000256" key="6">
    <source>
        <dbReference type="SAM" id="Phobius"/>
    </source>
</evidence>
<comment type="similarity">
    <text evidence="2">Belongs to the TMEM86 family.</text>
</comment>
<evidence type="ECO:0000256" key="2">
    <source>
        <dbReference type="ARBA" id="ARBA00007375"/>
    </source>
</evidence>
<dbReference type="Pfam" id="PF07947">
    <property type="entry name" value="YhhN"/>
    <property type="match status" value="1"/>
</dbReference>
<feature type="transmembrane region" description="Helical" evidence="6">
    <location>
        <begin position="142"/>
        <end position="161"/>
    </location>
</feature>
<keyword evidence="5 6" id="KW-0472">Membrane</keyword>
<evidence type="ECO:0000256" key="1">
    <source>
        <dbReference type="ARBA" id="ARBA00004141"/>
    </source>
</evidence>
<comment type="subcellular location">
    <subcellularLocation>
        <location evidence="1">Membrane</location>
        <topology evidence="1">Multi-pass membrane protein</topology>
    </subcellularLocation>
</comment>
<accession>A0A4P6EW83</accession>
<feature type="transmembrane region" description="Helical" evidence="6">
    <location>
        <begin position="56"/>
        <end position="76"/>
    </location>
</feature>
<evidence type="ECO:0000313" key="8">
    <source>
        <dbReference type="Proteomes" id="UP000293568"/>
    </source>
</evidence>
<evidence type="ECO:0000256" key="3">
    <source>
        <dbReference type="ARBA" id="ARBA00022692"/>
    </source>
</evidence>
<feature type="transmembrane region" description="Helical" evidence="6">
    <location>
        <begin position="166"/>
        <end position="184"/>
    </location>
</feature>
<dbReference type="PANTHER" id="PTHR31885">
    <property type="entry name" value="GH04784P"/>
    <property type="match status" value="1"/>
</dbReference>
<feature type="transmembrane region" description="Helical" evidence="6">
    <location>
        <begin position="82"/>
        <end position="102"/>
    </location>
</feature>
<proteinExistence type="inferred from homology"/>
<dbReference type="KEGG" id="pprt:ET464_15630"/>